<sequence length="126" mass="14827">MIYLNGWRIKRRLTSLWNRLSRNPELSQLYRQFKHKYEEMEHMEEVKEECEPAVSYYIPHQGIHRPEKSTTKLLVVFDASASSSNGISSNSLQINVGVVQEDLFSILCRFRKHRIALTADIKRCTE</sequence>
<proteinExistence type="predicted"/>
<organism evidence="1 3">
    <name type="scientific">Araneus ventricosus</name>
    <name type="common">Orbweaver spider</name>
    <name type="synonym">Epeira ventricosa</name>
    <dbReference type="NCBI Taxonomy" id="182803"/>
    <lineage>
        <taxon>Eukaryota</taxon>
        <taxon>Metazoa</taxon>
        <taxon>Ecdysozoa</taxon>
        <taxon>Arthropoda</taxon>
        <taxon>Chelicerata</taxon>
        <taxon>Arachnida</taxon>
        <taxon>Araneae</taxon>
        <taxon>Araneomorphae</taxon>
        <taxon>Entelegynae</taxon>
        <taxon>Araneoidea</taxon>
        <taxon>Araneidae</taxon>
        <taxon>Araneus</taxon>
    </lineage>
</organism>
<protein>
    <submittedName>
        <fullName evidence="1">Uncharacterized protein</fullName>
    </submittedName>
</protein>
<keyword evidence="3" id="KW-1185">Reference proteome</keyword>
<evidence type="ECO:0000313" key="2">
    <source>
        <dbReference type="EMBL" id="GBN87726.1"/>
    </source>
</evidence>
<dbReference type="EMBL" id="BGPR01021936">
    <property type="protein sequence ID" value="GBN87726.1"/>
    <property type="molecule type" value="Genomic_DNA"/>
</dbReference>
<dbReference type="PANTHER" id="PTHR47331">
    <property type="entry name" value="PHD-TYPE DOMAIN-CONTAINING PROTEIN"/>
    <property type="match status" value="1"/>
</dbReference>
<name>A0A4Y2SHS9_ARAVE</name>
<dbReference type="PANTHER" id="PTHR47331:SF5">
    <property type="entry name" value="RIBONUCLEASE H"/>
    <property type="match status" value="1"/>
</dbReference>
<dbReference type="EMBL" id="BGPR01021919">
    <property type="protein sequence ID" value="GBN87677.1"/>
    <property type="molecule type" value="Genomic_DNA"/>
</dbReference>
<accession>A0A4Y2SHS9</accession>
<gene>
    <name evidence="2" type="ORF">AVEN_262652_1</name>
    <name evidence="1" type="ORF">AVEN_79088_1</name>
</gene>
<comment type="caution">
    <text evidence="1">The sequence shown here is derived from an EMBL/GenBank/DDBJ whole genome shotgun (WGS) entry which is preliminary data.</text>
</comment>
<reference evidence="1 3" key="1">
    <citation type="journal article" date="2019" name="Sci. Rep.">
        <title>Orb-weaving spider Araneus ventricosus genome elucidates the spidroin gene catalogue.</title>
        <authorList>
            <person name="Kono N."/>
            <person name="Nakamura H."/>
            <person name="Ohtoshi R."/>
            <person name="Moran D.A.P."/>
            <person name="Shinohara A."/>
            <person name="Yoshida Y."/>
            <person name="Fujiwara M."/>
            <person name="Mori M."/>
            <person name="Tomita M."/>
            <person name="Arakawa K."/>
        </authorList>
    </citation>
    <scope>NUCLEOTIDE SEQUENCE [LARGE SCALE GENOMIC DNA]</scope>
</reference>
<evidence type="ECO:0000313" key="3">
    <source>
        <dbReference type="Proteomes" id="UP000499080"/>
    </source>
</evidence>
<dbReference type="Proteomes" id="UP000499080">
    <property type="component" value="Unassembled WGS sequence"/>
</dbReference>
<evidence type="ECO:0000313" key="1">
    <source>
        <dbReference type="EMBL" id="GBN87677.1"/>
    </source>
</evidence>
<dbReference type="AlphaFoldDB" id="A0A4Y2SHS9"/>